<protein>
    <recommendedName>
        <fullName evidence="5">Omega-amidase YafV</fullName>
        <ecNumber evidence="3">3.5.1.3</ecNumber>
    </recommendedName>
</protein>
<dbReference type="InterPro" id="IPR052737">
    <property type="entry name" value="Omega-amidase_YafV"/>
</dbReference>
<dbReference type="OrthoDB" id="9811121at2"/>
<dbReference type="GO" id="GO:0050152">
    <property type="term" value="F:omega-amidase activity"/>
    <property type="evidence" value="ECO:0007669"/>
    <property type="project" value="UniProtKB-EC"/>
</dbReference>
<organism evidence="7 8">
    <name type="scientific">Flavobacterium pallidum</name>
    <dbReference type="NCBI Taxonomy" id="2172098"/>
    <lineage>
        <taxon>Bacteria</taxon>
        <taxon>Pseudomonadati</taxon>
        <taxon>Bacteroidota</taxon>
        <taxon>Flavobacteriia</taxon>
        <taxon>Flavobacteriales</taxon>
        <taxon>Flavobacteriaceae</taxon>
        <taxon>Flavobacterium</taxon>
    </lineage>
</organism>
<evidence type="ECO:0000313" key="7">
    <source>
        <dbReference type="EMBL" id="AWI27179.1"/>
    </source>
</evidence>
<evidence type="ECO:0000256" key="1">
    <source>
        <dbReference type="ARBA" id="ARBA00010613"/>
    </source>
</evidence>
<dbReference type="FunFam" id="3.60.110.10:FF:000004">
    <property type="entry name" value="Carbon-nitrogen hydrolase"/>
    <property type="match status" value="1"/>
</dbReference>
<evidence type="ECO:0000256" key="3">
    <source>
        <dbReference type="ARBA" id="ARBA00039118"/>
    </source>
</evidence>
<dbReference type="EC" id="3.5.1.3" evidence="3"/>
<keyword evidence="8" id="KW-1185">Reference proteome</keyword>
<comment type="catalytic activity">
    <reaction evidence="4">
        <text>a monoamide of a dicarboxylate + H2O = a dicarboxylate + NH4(+)</text>
        <dbReference type="Rhea" id="RHEA:11716"/>
        <dbReference type="ChEBI" id="CHEBI:15377"/>
        <dbReference type="ChEBI" id="CHEBI:28938"/>
        <dbReference type="ChEBI" id="CHEBI:28965"/>
        <dbReference type="ChEBI" id="CHEBI:77450"/>
        <dbReference type="EC" id="3.5.1.3"/>
    </reaction>
</comment>
<sequence>MKTALIQTTLIWENAEANRQHFAEKINSITENVDLIVLPEMFSTGFSMQPKPIAETMAGETALWMKSLAETKNAAITGSIVISENGHFYNRLLFVLPSGEIHHYDKRHLFSLAGEHETYSKGQQRLVVDFRGFKICPLICYDLRFPVFSRNTEHFDVLLYVANWPKPRITAWDALLKARAIENMCYVIGVNRVGEDVNAHQYTGHSQVLDFLGNVLTEIAEKETVLIADLQKGPLLETRSKLSFLEDRDNFEVLF</sequence>
<reference evidence="7 8" key="1">
    <citation type="submission" date="2018-05" db="EMBL/GenBank/DDBJ databases">
        <title>Genome sequencing of Flavobacterium sp. HYN0049.</title>
        <authorList>
            <person name="Yi H."/>
            <person name="Baek C."/>
        </authorList>
    </citation>
    <scope>NUCLEOTIDE SEQUENCE [LARGE SCALE GENOMIC DNA]</scope>
    <source>
        <strain evidence="7 8">HYN0049</strain>
    </source>
</reference>
<evidence type="ECO:0000256" key="2">
    <source>
        <dbReference type="ARBA" id="ARBA00022801"/>
    </source>
</evidence>
<dbReference type="CDD" id="cd07575">
    <property type="entry name" value="Xc-1258_like"/>
    <property type="match status" value="1"/>
</dbReference>
<accession>A0A2S1SLA5</accession>
<name>A0A2S1SLA5_9FLAO</name>
<feature type="domain" description="CN hydrolase" evidence="6">
    <location>
        <begin position="1"/>
        <end position="232"/>
    </location>
</feature>
<evidence type="ECO:0000313" key="8">
    <source>
        <dbReference type="Proteomes" id="UP000244937"/>
    </source>
</evidence>
<dbReference type="Pfam" id="PF00795">
    <property type="entry name" value="CN_hydrolase"/>
    <property type="match status" value="1"/>
</dbReference>
<dbReference type="InterPro" id="IPR003010">
    <property type="entry name" value="C-N_Hydrolase"/>
</dbReference>
<dbReference type="NCBIfam" id="NF007757">
    <property type="entry name" value="PRK10438.1"/>
    <property type="match status" value="1"/>
</dbReference>
<dbReference type="PROSITE" id="PS50263">
    <property type="entry name" value="CN_HYDROLASE"/>
    <property type="match status" value="1"/>
</dbReference>
<dbReference type="PANTHER" id="PTHR47799">
    <property type="entry name" value="OMEGA-AMIDASE YAFV"/>
    <property type="match status" value="1"/>
</dbReference>
<evidence type="ECO:0000259" key="6">
    <source>
        <dbReference type="PROSITE" id="PS50263"/>
    </source>
</evidence>
<keyword evidence="2 7" id="KW-0378">Hydrolase</keyword>
<dbReference type="RefSeq" id="WP_108904947.1">
    <property type="nucleotide sequence ID" value="NZ_CP029187.1"/>
</dbReference>
<dbReference type="Gene3D" id="3.60.110.10">
    <property type="entry name" value="Carbon-nitrogen hydrolase"/>
    <property type="match status" value="1"/>
</dbReference>
<dbReference type="GO" id="GO:0106008">
    <property type="term" value="F:2-oxoglutaramate amidase activity"/>
    <property type="evidence" value="ECO:0007669"/>
    <property type="project" value="TreeGrafter"/>
</dbReference>
<dbReference type="KEGG" id="fpal:HYN49_04235"/>
<evidence type="ECO:0000256" key="4">
    <source>
        <dbReference type="ARBA" id="ARBA00052904"/>
    </source>
</evidence>
<gene>
    <name evidence="7" type="ORF">HYN49_04235</name>
</gene>
<dbReference type="Proteomes" id="UP000244937">
    <property type="component" value="Chromosome"/>
</dbReference>
<dbReference type="EMBL" id="CP029187">
    <property type="protein sequence ID" value="AWI27179.1"/>
    <property type="molecule type" value="Genomic_DNA"/>
</dbReference>
<evidence type="ECO:0000256" key="5">
    <source>
        <dbReference type="ARBA" id="ARBA00072139"/>
    </source>
</evidence>
<proteinExistence type="inferred from homology"/>
<dbReference type="SUPFAM" id="SSF56317">
    <property type="entry name" value="Carbon-nitrogen hydrolase"/>
    <property type="match status" value="1"/>
</dbReference>
<dbReference type="AlphaFoldDB" id="A0A2S1SLA5"/>
<comment type="similarity">
    <text evidence="1">Belongs to the carbon-nitrogen hydrolase superfamily. NIT1/NIT2 family.</text>
</comment>
<dbReference type="InterPro" id="IPR036526">
    <property type="entry name" value="C-N_Hydrolase_sf"/>
</dbReference>
<dbReference type="PANTHER" id="PTHR47799:SF1">
    <property type="entry name" value="OMEGA-AMIDASE YAFV"/>
    <property type="match status" value="1"/>
</dbReference>